<evidence type="ECO:0000313" key="2">
    <source>
        <dbReference type="EMBL" id="ASJ76009.1"/>
    </source>
</evidence>
<dbReference type="EMBL" id="CP018632">
    <property type="protein sequence ID" value="ASJ76009.1"/>
    <property type="molecule type" value="Genomic_DNA"/>
</dbReference>
<dbReference type="AlphaFoldDB" id="A0A2Z2NXD5"/>
<evidence type="ECO:0000256" key="1">
    <source>
        <dbReference type="ARBA" id="ARBA00023002"/>
    </source>
</evidence>
<dbReference type="KEGG" id="gai:IMCC3135_29800"/>
<dbReference type="InterPro" id="IPR016162">
    <property type="entry name" value="Ald_DH_N"/>
</dbReference>
<name>A0A2Z2NXD5_9GAMM</name>
<dbReference type="GO" id="GO:0016491">
    <property type="term" value="F:oxidoreductase activity"/>
    <property type="evidence" value="ECO:0007669"/>
    <property type="project" value="UniProtKB-KW"/>
</dbReference>
<gene>
    <name evidence="2" type="ORF">IMCC3135_29800</name>
</gene>
<dbReference type="Gene3D" id="3.40.605.10">
    <property type="entry name" value="Aldehyde Dehydrogenase, Chain A, domain 1"/>
    <property type="match status" value="1"/>
</dbReference>
<keyword evidence="3" id="KW-1185">Reference proteome</keyword>
<proteinExistence type="predicted"/>
<dbReference type="SUPFAM" id="SSF53720">
    <property type="entry name" value="ALDH-like"/>
    <property type="match status" value="1"/>
</dbReference>
<organism evidence="2 3">
    <name type="scientific">Granulosicoccus antarcticus IMCC3135</name>
    <dbReference type="NCBI Taxonomy" id="1192854"/>
    <lineage>
        <taxon>Bacteria</taxon>
        <taxon>Pseudomonadati</taxon>
        <taxon>Pseudomonadota</taxon>
        <taxon>Gammaproteobacteria</taxon>
        <taxon>Chromatiales</taxon>
        <taxon>Granulosicoccaceae</taxon>
        <taxon>Granulosicoccus</taxon>
    </lineage>
</organism>
<keyword evidence="1" id="KW-0560">Oxidoreductase</keyword>
<accession>A0A2Z2NXD5</accession>
<sequence length="50" mass="5413">MSTRKTLECISPIDGSVYASRAVMTREEAAVKLSAATQAQREWAQQAPSS</sequence>
<dbReference type="Proteomes" id="UP000250079">
    <property type="component" value="Chromosome"/>
</dbReference>
<protein>
    <submittedName>
        <fullName evidence="2">Uncharacterized protein</fullName>
    </submittedName>
</protein>
<reference evidence="2 3" key="1">
    <citation type="submission" date="2016-12" db="EMBL/GenBank/DDBJ databases">
        <authorList>
            <person name="Song W.-J."/>
            <person name="Kurnit D.M."/>
        </authorList>
    </citation>
    <scope>NUCLEOTIDE SEQUENCE [LARGE SCALE GENOMIC DNA]</scope>
    <source>
        <strain evidence="2 3">IMCC3135</strain>
    </source>
</reference>
<evidence type="ECO:0000313" key="3">
    <source>
        <dbReference type="Proteomes" id="UP000250079"/>
    </source>
</evidence>
<dbReference type="InterPro" id="IPR016161">
    <property type="entry name" value="Ald_DH/histidinol_DH"/>
</dbReference>
<dbReference type="RefSeq" id="WP_157736351.1">
    <property type="nucleotide sequence ID" value="NZ_CP018632.1"/>
</dbReference>